<dbReference type="Proteomes" id="UP001160130">
    <property type="component" value="Unassembled WGS sequence"/>
</dbReference>
<proteinExistence type="predicted"/>
<accession>A0ABT6L6H6</accession>
<organism evidence="5 6">
    <name type="scientific">Mycolicibacterium frederiksbergense</name>
    <dbReference type="NCBI Taxonomy" id="117567"/>
    <lineage>
        <taxon>Bacteria</taxon>
        <taxon>Bacillati</taxon>
        <taxon>Actinomycetota</taxon>
        <taxon>Actinomycetes</taxon>
        <taxon>Mycobacteriales</taxon>
        <taxon>Mycobacteriaceae</taxon>
        <taxon>Mycolicibacterium</taxon>
    </lineage>
</organism>
<evidence type="ECO:0000313" key="5">
    <source>
        <dbReference type="EMBL" id="MDH6198211.1"/>
    </source>
</evidence>
<dbReference type="PROSITE" id="PS50977">
    <property type="entry name" value="HTH_TETR_2"/>
    <property type="match status" value="1"/>
</dbReference>
<dbReference type="Pfam" id="PF00440">
    <property type="entry name" value="TetR_N"/>
    <property type="match status" value="2"/>
</dbReference>
<reference evidence="5 6" key="1">
    <citation type="submission" date="2023-04" db="EMBL/GenBank/DDBJ databases">
        <title>Forest soil microbial communities from Buena Vista Peninsula, Colon Province, Panama.</title>
        <authorList>
            <person name="Bouskill N."/>
        </authorList>
    </citation>
    <scope>NUCLEOTIDE SEQUENCE [LARGE SCALE GENOMIC DNA]</scope>
    <source>
        <strain evidence="5 6">AC80</strain>
    </source>
</reference>
<keyword evidence="6" id="KW-1185">Reference proteome</keyword>
<dbReference type="EMBL" id="JARXVE010000009">
    <property type="protein sequence ID" value="MDH6198211.1"/>
    <property type="molecule type" value="Genomic_DNA"/>
</dbReference>
<feature type="domain" description="HTH tetR-type" evidence="4">
    <location>
        <begin position="18"/>
        <end position="78"/>
    </location>
</feature>
<keyword evidence="1 2" id="KW-0238">DNA-binding</keyword>
<dbReference type="InterPro" id="IPR050109">
    <property type="entry name" value="HTH-type_TetR-like_transc_reg"/>
</dbReference>
<comment type="caution">
    <text evidence="5">The sequence shown here is derived from an EMBL/GenBank/DDBJ whole genome shotgun (WGS) entry which is preliminary data.</text>
</comment>
<dbReference type="RefSeq" id="WP_280834798.1">
    <property type="nucleotide sequence ID" value="NZ_JARXVE010000009.1"/>
</dbReference>
<dbReference type="SUPFAM" id="SSF46689">
    <property type="entry name" value="Homeodomain-like"/>
    <property type="match status" value="2"/>
</dbReference>
<evidence type="ECO:0000256" key="2">
    <source>
        <dbReference type="PROSITE-ProRule" id="PRU00335"/>
    </source>
</evidence>
<feature type="region of interest" description="Disordered" evidence="3">
    <location>
        <begin position="1"/>
        <end position="20"/>
    </location>
</feature>
<dbReference type="Gene3D" id="1.10.357.10">
    <property type="entry name" value="Tetracycline Repressor, domain 2"/>
    <property type="match status" value="2"/>
</dbReference>
<protein>
    <submittedName>
        <fullName evidence="5">AcrR family transcriptional regulator</fullName>
    </submittedName>
</protein>
<evidence type="ECO:0000259" key="4">
    <source>
        <dbReference type="PROSITE" id="PS50977"/>
    </source>
</evidence>
<dbReference type="Gene3D" id="1.10.10.60">
    <property type="entry name" value="Homeodomain-like"/>
    <property type="match status" value="1"/>
</dbReference>
<dbReference type="PANTHER" id="PTHR30055:SF237">
    <property type="entry name" value="TRANSCRIPTIONAL REPRESSOR MCE3R"/>
    <property type="match status" value="1"/>
</dbReference>
<evidence type="ECO:0000313" key="6">
    <source>
        <dbReference type="Proteomes" id="UP001160130"/>
    </source>
</evidence>
<feature type="compositionally biased region" description="Low complexity" evidence="3">
    <location>
        <begin position="1"/>
        <end position="12"/>
    </location>
</feature>
<name>A0ABT6L6H6_9MYCO</name>
<feature type="DNA-binding region" description="H-T-H motif" evidence="2">
    <location>
        <begin position="41"/>
        <end position="60"/>
    </location>
</feature>
<sequence length="337" mass="36885">MGEATASRAPTTARRRPRDRREQILHHAGELFASKGFHAVRMEDIAEAAGITARAIYRHFDNKQDLLSQVIIHDQNRVLMVLDPPAGPLAPGTKSLEGLLRRLVETSLDSARLGPLWQREARHLGAADFDRVRADTRRIGKTLCDAIEAADPGTTGFRAEMRAWAVVSIMASSGHFDSPLPRRRLADLLLSGALAVIRAPSYSASEGEGSFEVDKRNIARAATSRREQLIAAAAQAFRKRGFGGVGLDEFGIAGPAVYRYFDSKADILSTIILRLREWVALENMRALQRGVTDNQVIVELVRSYVSIATTATDLLAVSVTEPLNLPRRGQPSATIGF</sequence>
<dbReference type="PANTHER" id="PTHR30055">
    <property type="entry name" value="HTH-TYPE TRANSCRIPTIONAL REGULATOR RUTR"/>
    <property type="match status" value="1"/>
</dbReference>
<gene>
    <name evidence="5" type="ORF">M2272_004870</name>
</gene>
<dbReference type="PRINTS" id="PR00455">
    <property type="entry name" value="HTHTETR"/>
</dbReference>
<evidence type="ECO:0000256" key="1">
    <source>
        <dbReference type="ARBA" id="ARBA00023125"/>
    </source>
</evidence>
<dbReference type="InterPro" id="IPR009057">
    <property type="entry name" value="Homeodomain-like_sf"/>
</dbReference>
<dbReference type="InterPro" id="IPR001647">
    <property type="entry name" value="HTH_TetR"/>
</dbReference>
<evidence type="ECO:0000256" key="3">
    <source>
        <dbReference type="SAM" id="MobiDB-lite"/>
    </source>
</evidence>